<name>A0ABV7EKX6_9GAMM</name>
<dbReference type="RefSeq" id="WP_380685279.1">
    <property type="nucleotide sequence ID" value="NZ_JBHRSS010000001.1"/>
</dbReference>
<dbReference type="Proteomes" id="UP001595462">
    <property type="component" value="Unassembled WGS sequence"/>
</dbReference>
<dbReference type="PROSITE" id="PS51257">
    <property type="entry name" value="PROKAR_LIPOPROTEIN"/>
    <property type="match status" value="1"/>
</dbReference>
<proteinExistence type="predicted"/>
<protein>
    <recommendedName>
        <fullName evidence="5">Lipoprotein</fullName>
    </recommendedName>
</protein>
<organism evidence="3 4">
    <name type="scientific">Salinisphaera aquimarina</name>
    <dbReference type="NCBI Taxonomy" id="2094031"/>
    <lineage>
        <taxon>Bacteria</taxon>
        <taxon>Pseudomonadati</taxon>
        <taxon>Pseudomonadota</taxon>
        <taxon>Gammaproteobacteria</taxon>
        <taxon>Salinisphaerales</taxon>
        <taxon>Salinisphaeraceae</taxon>
        <taxon>Salinisphaera</taxon>
    </lineage>
</organism>
<accession>A0ABV7EKX6</accession>
<gene>
    <name evidence="3" type="ORF">ACFOSU_00330</name>
</gene>
<comment type="caution">
    <text evidence="3">The sequence shown here is derived from an EMBL/GenBank/DDBJ whole genome shotgun (WGS) entry which is preliminary data.</text>
</comment>
<feature type="region of interest" description="Disordered" evidence="1">
    <location>
        <begin position="25"/>
        <end position="61"/>
    </location>
</feature>
<keyword evidence="4" id="KW-1185">Reference proteome</keyword>
<evidence type="ECO:0000313" key="4">
    <source>
        <dbReference type="Proteomes" id="UP001595462"/>
    </source>
</evidence>
<sequence>MLRNVVMLMSLLLLAACNTGDLEPAADTNPPTAAGTTQATQATDSASQANNNDDDGDASSAPINQTVEQAIPTPVQGRWGLTPADCEPGRADAKGLLVIDATTLEFYESRGTLAAVAERDASRIRATFEFSGEGMTWTRDETLDAQDRGKTLIRREYGDDAAPGPFKYRRCPD</sequence>
<feature type="chain" id="PRO_5047145335" description="Lipoprotein" evidence="2">
    <location>
        <begin position="16"/>
        <end position="173"/>
    </location>
</feature>
<evidence type="ECO:0000256" key="2">
    <source>
        <dbReference type="SAM" id="SignalP"/>
    </source>
</evidence>
<dbReference type="EMBL" id="JBHRSS010000001">
    <property type="protein sequence ID" value="MFC3102332.1"/>
    <property type="molecule type" value="Genomic_DNA"/>
</dbReference>
<evidence type="ECO:0008006" key="5">
    <source>
        <dbReference type="Google" id="ProtNLM"/>
    </source>
</evidence>
<feature type="signal peptide" evidence="2">
    <location>
        <begin position="1"/>
        <end position="15"/>
    </location>
</feature>
<evidence type="ECO:0000256" key="1">
    <source>
        <dbReference type="SAM" id="MobiDB-lite"/>
    </source>
</evidence>
<feature type="compositionally biased region" description="Low complexity" evidence="1">
    <location>
        <begin position="28"/>
        <end position="51"/>
    </location>
</feature>
<reference evidence="4" key="1">
    <citation type="journal article" date="2019" name="Int. J. Syst. Evol. Microbiol.">
        <title>The Global Catalogue of Microorganisms (GCM) 10K type strain sequencing project: providing services to taxonomists for standard genome sequencing and annotation.</title>
        <authorList>
            <consortium name="The Broad Institute Genomics Platform"/>
            <consortium name="The Broad Institute Genome Sequencing Center for Infectious Disease"/>
            <person name="Wu L."/>
            <person name="Ma J."/>
        </authorList>
    </citation>
    <scope>NUCLEOTIDE SEQUENCE [LARGE SCALE GENOMIC DNA]</scope>
    <source>
        <strain evidence="4">KCTC 52640</strain>
    </source>
</reference>
<evidence type="ECO:0000313" key="3">
    <source>
        <dbReference type="EMBL" id="MFC3102332.1"/>
    </source>
</evidence>
<keyword evidence="2" id="KW-0732">Signal</keyword>